<organism evidence="1 2">
    <name type="scientific">Lacticaseibacillus paracasei subsp. paracasei Lpp49</name>
    <dbReference type="NCBI Taxonomy" id="1256213"/>
    <lineage>
        <taxon>Bacteria</taxon>
        <taxon>Bacillati</taxon>
        <taxon>Bacillota</taxon>
        <taxon>Bacilli</taxon>
        <taxon>Lactobacillales</taxon>
        <taxon>Lactobacillaceae</taxon>
        <taxon>Lacticaseibacillus</taxon>
    </lineage>
</organism>
<dbReference type="Gene3D" id="3.40.630.30">
    <property type="match status" value="1"/>
</dbReference>
<proteinExistence type="predicted"/>
<gene>
    <name evidence="1" type="ORF">Lpp49_09812</name>
</gene>
<dbReference type="SUPFAM" id="SSF55729">
    <property type="entry name" value="Acyl-CoA N-acyltransferases (Nat)"/>
    <property type="match status" value="1"/>
</dbReference>
<dbReference type="EMBL" id="ANKJ01000024">
    <property type="protein sequence ID" value="EPC90427.1"/>
    <property type="molecule type" value="Genomic_DNA"/>
</dbReference>
<comment type="caution">
    <text evidence="1">The sequence shown here is derived from an EMBL/GenBank/DDBJ whole genome shotgun (WGS) entry which is preliminary data.</text>
</comment>
<dbReference type="RefSeq" id="WP_016382728.1">
    <property type="nucleotide sequence ID" value="NZ_ANKJ01000024.1"/>
</dbReference>
<dbReference type="InterPro" id="IPR016181">
    <property type="entry name" value="Acyl_CoA_acyltransferase"/>
</dbReference>
<evidence type="ECO:0000313" key="1">
    <source>
        <dbReference type="EMBL" id="EPC90427.1"/>
    </source>
</evidence>
<dbReference type="Proteomes" id="UP000014310">
    <property type="component" value="Unassembled WGS sequence"/>
</dbReference>
<evidence type="ECO:0008006" key="3">
    <source>
        <dbReference type="Google" id="ProtNLM"/>
    </source>
</evidence>
<accession>A0ABC9TB70</accession>
<sequence length="191" mass="21907">MMTDVYTTCPTFSSKHFDYRQVTTKDAPDLLQAYSDTKSVPLFNSDNCGGDDFHYTTIERMTNAIDYWQEEYQLRGFVRWSILDQVTNLAIGTVEIFDRNAGDFFDDTAILRLDLRNDFEKKAIIREILTIYMAATPSLFTSAKMATKAPEFATERAAALTEAGFRLSTEKLIGHKGEAYDHYYVYSFARD</sequence>
<dbReference type="AlphaFoldDB" id="A0ABC9TB70"/>
<protein>
    <recommendedName>
        <fullName evidence="3">N-acetyltransferase</fullName>
    </recommendedName>
</protein>
<reference evidence="1 2" key="1">
    <citation type="journal article" date="2013" name="PLoS ONE">
        <title>Lactobacillus paracasei comparative genomics: towards species pan-genome definition and exploitation of diversity.</title>
        <authorList>
            <person name="Smokvina T."/>
            <person name="Wels M."/>
            <person name="Polka J."/>
            <person name="Chervaux C."/>
            <person name="Brisse S."/>
            <person name="Boekhorst J."/>
            <person name="van Hylckama Vlieg J.E."/>
            <person name="Siezen R.J."/>
        </authorList>
    </citation>
    <scope>NUCLEOTIDE SEQUENCE [LARGE SCALE GENOMIC DNA]</scope>
    <source>
        <strain evidence="1 2">Lpp49</strain>
    </source>
</reference>
<evidence type="ECO:0000313" key="2">
    <source>
        <dbReference type="Proteomes" id="UP000014310"/>
    </source>
</evidence>
<name>A0ABC9TB70_LACPA</name>